<feature type="compositionally biased region" description="Polar residues" evidence="2">
    <location>
        <begin position="60"/>
        <end position="78"/>
    </location>
</feature>
<dbReference type="SMART" id="SM00333">
    <property type="entry name" value="TUDOR"/>
    <property type="match status" value="1"/>
</dbReference>
<dbReference type="SUPFAM" id="SSF54791">
    <property type="entry name" value="Eukaryotic type KH-domain (KH-domain type I)"/>
    <property type="match status" value="1"/>
</dbReference>
<feature type="compositionally biased region" description="Low complexity" evidence="2">
    <location>
        <begin position="150"/>
        <end position="160"/>
    </location>
</feature>
<gene>
    <name evidence="4" type="ORF">HPB48_024059</name>
</gene>
<dbReference type="InterPro" id="IPR002999">
    <property type="entry name" value="Tudor"/>
</dbReference>
<evidence type="ECO:0000259" key="3">
    <source>
        <dbReference type="PROSITE" id="PS50304"/>
    </source>
</evidence>
<dbReference type="GO" id="GO:0010468">
    <property type="term" value="P:regulation of gene expression"/>
    <property type="evidence" value="ECO:0007669"/>
    <property type="project" value="UniProtKB-ARBA"/>
</dbReference>
<dbReference type="Gene3D" id="2.40.50.90">
    <property type="match status" value="1"/>
</dbReference>
<dbReference type="PANTHER" id="PTHR22948:SF65">
    <property type="entry name" value="A-KINASE ANCHORING PROTEIN 1"/>
    <property type="match status" value="1"/>
</dbReference>
<feature type="compositionally biased region" description="Gly residues" evidence="2">
    <location>
        <begin position="267"/>
        <end position="281"/>
    </location>
</feature>
<name>A0A9J6H8G9_HAELO</name>
<dbReference type="Gene3D" id="2.30.30.140">
    <property type="match status" value="1"/>
</dbReference>
<dbReference type="Gene3D" id="3.30.1370.10">
    <property type="entry name" value="K Homology domain, type 1"/>
    <property type="match status" value="1"/>
</dbReference>
<feature type="compositionally biased region" description="Basic and acidic residues" evidence="2">
    <location>
        <begin position="1"/>
        <end position="11"/>
    </location>
</feature>
<dbReference type="SUPFAM" id="SSF63748">
    <property type="entry name" value="Tudor/PWWP/MBT"/>
    <property type="match status" value="1"/>
</dbReference>
<dbReference type="AlphaFoldDB" id="A0A9J6H8G9"/>
<dbReference type="CDD" id="cd20407">
    <property type="entry name" value="Tudor_AKAP1"/>
    <property type="match status" value="1"/>
</dbReference>
<evidence type="ECO:0000256" key="1">
    <source>
        <dbReference type="PROSITE-ProRule" id="PRU00117"/>
    </source>
</evidence>
<feature type="compositionally biased region" description="Polar residues" evidence="2">
    <location>
        <begin position="139"/>
        <end position="149"/>
    </location>
</feature>
<dbReference type="EMBL" id="JABSTR010000994">
    <property type="protein sequence ID" value="KAH9383224.1"/>
    <property type="molecule type" value="Genomic_DNA"/>
</dbReference>
<dbReference type="InterPro" id="IPR036612">
    <property type="entry name" value="KH_dom_type_1_sf"/>
</dbReference>
<dbReference type="OMA" id="TEACATF"/>
<dbReference type="VEuPathDB" id="VectorBase:HLOH_057288"/>
<dbReference type="Proteomes" id="UP000821853">
    <property type="component" value="Unassembled WGS sequence"/>
</dbReference>
<keyword evidence="1" id="KW-0694">RNA-binding</keyword>
<accession>A0A9J6H8G9</accession>
<feature type="compositionally biased region" description="Low complexity" evidence="2">
    <location>
        <begin position="81"/>
        <end position="92"/>
    </location>
</feature>
<feature type="region of interest" description="Disordered" evidence="2">
    <location>
        <begin position="1"/>
        <end position="173"/>
    </location>
</feature>
<comment type="caution">
    <text evidence="4">The sequence shown here is derived from an EMBL/GenBank/DDBJ whole genome shotgun (WGS) entry which is preliminary data.</text>
</comment>
<evidence type="ECO:0000256" key="2">
    <source>
        <dbReference type="SAM" id="MobiDB-lite"/>
    </source>
</evidence>
<dbReference type="PANTHER" id="PTHR22948">
    <property type="entry name" value="TUDOR DOMAIN CONTAINING PROTEIN"/>
    <property type="match status" value="1"/>
</dbReference>
<dbReference type="PROSITE" id="PS50304">
    <property type="entry name" value="TUDOR"/>
    <property type="match status" value="1"/>
</dbReference>
<dbReference type="GO" id="GO:0005739">
    <property type="term" value="C:mitochondrion"/>
    <property type="evidence" value="ECO:0007669"/>
    <property type="project" value="UniProtKB-ARBA"/>
</dbReference>
<dbReference type="SMART" id="SM00322">
    <property type="entry name" value="KH"/>
    <property type="match status" value="1"/>
</dbReference>
<keyword evidence="5" id="KW-1185">Reference proteome</keyword>
<proteinExistence type="predicted"/>
<evidence type="ECO:0000313" key="4">
    <source>
        <dbReference type="EMBL" id="KAH9383224.1"/>
    </source>
</evidence>
<dbReference type="GO" id="GO:0003723">
    <property type="term" value="F:RNA binding"/>
    <property type="evidence" value="ECO:0007669"/>
    <property type="project" value="UniProtKB-UniRule"/>
</dbReference>
<feature type="compositionally biased region" description="Polar residues" evidence="2">
    <location>
        <begin position="211"/>
        <end position="231"/>
    </location>
</feature>
<feature type="region of interest" description="Disordered" evidence="2">
    <location>
        <begin position="201"/>
        <end position="284"/>
    </location>
</feature>
<dbReference type="CDD" id="cd22395">
    <property type="entry name" value="KH-I_AKAP1"/>
    <property type="match status" value="1"/>
</dbReference>
<sequence length="657" mass="68403">MRLRDGTKMGDARLSTKGSRCSPATTTTKTAAGGSPPVKTQCAVSKASSQPPQPPSVASECSNAVASTPPTRQQQQDSGDVVVAATTAPVTTSVREQSSSPPCAVLTVEIPEQRGSGDRPASSEDAVSGGEDAVCGASPSGSVDSLLGQSSSPPSSTVSPARRESGSESTSLLAQDVAALSLAEPTETPAAAITATTAATTTTMAAAEPPQSTASPTGDVSPKSDVTQNDESVSEDKSQAQALSFSDAHSEGSSDSGKGGSDIVHGGSEGAGGNGGAGGPCPEGEELLALPRTYEFELPRELCGRFIGQGGRNVTAIKSRSNTRIYVHQHPMSSKLKLCSIEGTQEGIRTALELIRKKFPVHAFPTLTLAQVNGGPPHLPGTITLPETLQNCPEQSFVGKETFAHKLVPVTDRELVIHCGKVRLSADCAQSLVSVLALLAFGPSSLVPLHHHSPTCVTAAAAGRGDVRRGADEPGDGRPLLPAAAHAPHYPSLSRLDQCMLTCYGQGLDTPPLPHPVEAGIICAAHVCGGWFRALVVGPSDENEECDIKFLDYGGYMSLSTSLLRQIRSDFMLLPFQASECYLANVQPAEDDNVWSAEACATFEDLAQGQILQALIVGYADNGIPLVYLYRIQGVSSVFINQELVNRGVARWLEHPL</sequence>
<dbReference type="SUPFAM" id="SSF50199">
    <property type="entry name" value="Staphylococcal nuclease"/>
    <property type="match status" value="1"/>
</dbReference>
<reference evidence="4 5" key="1">
    <citation type="journal article" date="2020" name="Cell">
        <title>Large-Scale Comparative Analyses of Tick Genomes Elucidate Their Genetic Diversity and Vector Capacities.</title>
        <authorList>
            <consortium name="Tick Genome and Microbiome Consortium (TIGMIC)"/>
            <person name="Jia N."/>
            <person name="Wang J."/>
            <person name="Shi W."/>
            <person name="Du L."/>
            <person name="Sun Y."/>
            <person name="Zhan W."/>
            <person name="Jiang J.F."/>
            <person name="Wang Q."/>
            <person name="Zhang B."/>
            <person name="Ji P."/>
            <person name="Bell-Sakyi L."/>
            <person name="Cui X.M."/>
            <person name="Yuan T.T."/>
            <person name="Jiang B.G."/>
            <person name="Yang W.F."/>
            <person name="Lam T.T."/>
            <person name="Chang Q.C."/>
            <person name="Ding S.J."/>
            <person name="Wang X.J."/>
            <person name="Zhu J.G."/>
            <person name="Ruan X.D."/>
            <person name="Zhao L."/>
            <person name="Wei J.T."/>
            <person name="Ye R.Z."/>
            <person name="Que T.C."/>
            <person name="Du C.H."/>
            <person name="Zhou Y.H."/>
            <person name="Cheng J.X."/>
            <person name="Dai P.F."/>
            <person name="Guo W.B."/>
            <person name="Han X.H."/>
            <person name="Huang E.J."/>
            <person name="Li L.F."/>
            <person name="Wei W."/>
            <person name="Gao Y.C."/>
            <person name="Liu J.Z."/>
            <person name="Shao H.Z."/>
            <person name="Wang X."/>
            <person name="Wang C.C."/>
            <person name="Yang T.C."/>
            <person name="Huo Q.B."/>
            <person name="Li W."/>
            <person name="Chen H.Y."/>
            <person name="Chen S.E."/>
            <person name="Zhou L.G."/>
            <person name="Ni X.B."/>
            <person name="Tian J.H."/>
            <person name="Sheng Y."/>
            <person name="Liu T."/>
            <person name="Pan Y.S."/>
            <person name="Xia L.Y."/>
            <person name="Li J."/>
            <person name="Zhao F."/>
            <person name="Cao W.C."/>
        </authorList>
    </citation>
    <scope>NUCLEOTIDE SEQUENCE [LARGE SCALE GENOMIC DNA]</scope>
    <source>
        <strain evidence="4">HaeL-2018</strain>
    </source>
</reference>
<dbReference type="PROSITE" id="PS50084">
    <property type="entry name" value="KH_TYPE_1"/>
    <property type="match status" value="1"/>
</dbReference>
<organism evidence="4 5">
    <name type="scientific">Haemaphysalis longicornis</name>
    <name type="common">Bush tick</name>
    <dbReference type="NCBI Taxonomy" id="44386"/>
    <lineage>
        <taxon>Eukaryota</taxon>
        <taxon>Metazoa</taxon>
        <taxon>Ecdysozoa</taxon>
        <taxon>Arthropoda</taxon>
        <taxon>Chelicerata</taxon>
        <taxon>Arachnida</taxon>
        <taxon>Acari</taxon>
        <taxon>Parasitiformes</taxon>
        <taxon>Ixodida</taxon>
        <taxon>Ixodoidea</taxon>
        <taxon>Ixodidae</taxon>
        <taxon>Haemaphysalinae</taxon>
        <taxon>Haemaphysalis</taxon>
    </lineage>
</organism>
<dbReference type="Pfam" id="PF00013">
    <property type="entry name" value="KH_1"/>
    <property type="match status" value="1"/>
</dbReference>
<dbReference type="InterPro" id="IPR047367">
    <property type="entry name" value="Tudor_AKAP1"/>
</dbReference>
<dbReference type="InterPro" id="IPR047368">
    <property type="entry name" value="KH-I_AKAP1"/>
</dbReference>
<dbReference type="InterPro" id="IPR004087">
    <property type="entry name" value="KH_dom"/>
</dbReference>
<dbReference type="InterPro" id="IPR050621">
    <property type="entry name" value="Tudor_domain_containing"/>
</dbReference>
<dbReference type="Pfam" id="PF00567">
    <property type="entry name" value="TUDOR"/>
    <property type="match status" value="1"/>
</dbReference>
<dbReference type="OrthoDB" id="10069557at2759"/>
<evidence type="ECO:0000313" key="5">
    <source>
        <dbReference type="Proteomes" id="UP000821853"/>
    </source>
</evidence>
<feature type="compositionally biased region" description="Low complexity" evidence="2">
    <location>
        <begin position="201"/>
        <end position="210"/>
    </location>
</feature>
<feature type="domain" description="Tudor" evidence="3">
    <location>
        <begin position="516"/>
        <end position="574"/>
    </location>
</feature>
<dbReference type="InterPro" id="IPR035437">
    <property type="entry name" value="SNase_OB-fold_sf"/>
</dbReference>
<protein>
    <recommendedName>
        <fullName evidence="3">Tudor domain-containing protein</fullName>
    </recommendedName>
</protein>
<dbReference type="InterPro" id="IPR004088">
    <property type="entry name" value="KH_dom_type_1"/>
</dbReference>